<protein>
    <submittedName>
        <fullName evidence="1">Putative secreted protein</fullName>
    </submittedName>
</protein>
<accession>A0A6B0UHT4</accession>
<proteinExistence type="predicted"/>
<reference evidence="1" key="1">
    <citation type="submission" date="2019-12" db="EMBL/GenBank/DDBJ databases">
        <title>An insight into the sialome of adult female Ixodes ricinus ticks feeding for 6 days.</title>
        <authorList>
            <person name="Perner J."/>
            <person name="Ribeiro J.M.C."/>
        </authorList>
    </citation>
    <scope>NUCLEOTIDE SEQUENCE</scope>
    <source>
        <strain evidence="1">Semi-engorged</strain>
        <tissue evidence="1">Salivary glands</tissue>
    </source>
</reference>
<organism evidence="1">
    <name type="scientific">Ixodes ricinus</name>
    <name type="common">Common tick</name>
    <name type="synonym">Acarus ricinus</name>
    <dbReference type="NCBI Taxonomy" id="34613"/>
    <lineage>
        <taxon>Eukaryota</taxon>
        <taxon>Metazoa</taxon>
        <taxon>Ecdysozoa</taxon>
        <taxon>Arthropoda</taxon>
        <taxon>Chelicerata</taxon>
        <taxon>Arachnida</taxon>
        <taxon>Acari</taxon>
        <taxon>Parasitiformes</taxon>
        <taxon>Ixodida</taxon>
        <taxon>Ixodoidea</taxon>
        <taxon>Ixodidae</taxon>
        <taxon>Ixodinae</taxon>
        <taxon>Ixodes</taxon>
    </lineage>
</organism>
<dbReference type="AlphaFoldDB" id="A0A6B0UHT4"/>
<evidence type="ECO:0000313" key="1">
    <source>
        <dbReference type="EMBL" id="MXU88816.1"/>
    </source>
</evidence>
<sequence length="104" mass="11519">MWSSALFRIVMGTVAEPPSMWQFSIITTPLCTMRTHCMGLITLTVMFLSFKREVLQLMKTSPTSVGVSTVFSRSPAPSTVISLSIQGRPAHVWTPGSNKIWSRS</sequence>
<dbReference type="EMBL" id="GIFC01006733">
    <property type="protein sequence ID" value="MXU88816.1"/>
    <property type="molecule type" value="Transcribed_RNA"/>
</dbReference>
<name>A0A6B0UHT4_IXORI</name>